<dbReference type="PROSITE" id="PS50901">
    <property type="entry name" value="FTSK"/>
    <property type="match status" value="1"/>
</dbReference>
<evidence type="ECO:0000256" key="2">
    <source>
        <dbReference type="ARBA" id="ARBA00022840"/>
    </source>
</evidence>
<dbReference type="PANTHER" id="PTHR22683:SF41">
    <property type="entry name" value="DNA TRANSLOCASE FTSK"/>
    <property type="match status" value="1"/>
</dbReference>
<dbReference type="Pfam" id="PF01580">
    <property type="entry name" value="FtsK_SpoIIIE"/>
    <property type="match status" value="1"/>
</dbReference>
<sequence length="482" mass="53082">MSALELSDYVYGSVPFASAAAGLAWRQWAPTSFWYAVGFPVCAVRTYGTWHNVAFGCGLTKRRRAVRWSLDGVPGFDSAGRMRQRRRLRKVDVDKAPRLGMMRPTRVGFTVTLRLVDGQTPETVTAALPALAHAWRCHSVRVLSWTPGKVTIVATDADPLTDVPLPQLADGLLRVRIGNLETGEPWVVDFRQVPHWFVAGATNSGKSTWLNALILGLAAQLADGSKLPERFDPAAVRGRGVALVGLDLKGGVEFTPYEMRMSKLATERDQCGDLLEDLVLMVRLRMGLCRHFKTRNIWHERIPDKLRPTPIVVLVDEVAELFLMADKSQKDEVARVSTLLLRIAQIARAFGIYLVVCGQRMGSDLGPGVTALRSQLTGRVCHRVNDDATAEMTLGDLDKGATVAVRSIPPDMPGVAVAVGADGRWRRARSAYITEEQAEAAAERYAVLTPSWEDLLTEVPPYAEQLPELDELDAFDAEESRS</sequence>
<dbReference type="InterPro" id="IPR050206">
    <property type="entry name" value="FtsK/SpoIIIE/SftA"/>
</dbReference>
<keyword evidence="2 3" id="KW-0067">ATP-binding</keyword>
<dbReference type="SUPFAM" id="SSF52540">
    <property type="entry name" value="P-loop containing nucleoside triphosphate hydrolases"/>
    <property type="match status" value="1"/>
</dbReference>
<keyword evidence="6" id="KW-1185">Reference proteome</keyword>
<dbReference type="Proteomes" id="UP001500665">
    <property type="component" value="Unassembled WGS sequence"/>
</dbReference>
<accession>A0ABN1Q378</accession>
<comment type="caution">
    <text evidence="5">The sequence shown here is derived from an EMBL/GenBank/DDBJ whole genome shotgun (WGS) entry which is preliminary data.</text>
</comment>
<dbReference type="RefSeq" id="WP_344235652.1">
    <property type="nucleotide sequence ID" value="NZ_BAAAHH010000001.1"/>
</dbReference>
<proteinExistence type="predicted"/>
<evidence type="ECO:0000313" key="6">
    <source>
        <dbReference type="Proteomes" id="UP001500665"/>
    </source>
</evidence>
<dbReference type="Gene3D" id="3.40.50.300">
    <property type="entry name" value="P-loop containing nucleotide triphosphate hydrolases"/>
    <property type="match status" value="1"/>
</dbReference>
<dbReference type="InterPro" id="IPR027417">
    <property type="entry name" value="P-loop_NTPase"/>
</dbReference>
<evidence type="ECO:0000259" key="4">
    <source>
        <dbReference type="PROSITE" id="PS50901"/>
    </source>
</evidence>
<gene>
    <name evidence="5" type="ORF">GCM10009550_02140</name>
</gene>
<feature type="binding site" evidence="3">
    <location>
        <begin position="200"/>
        <end position="207"/>
    </location>
    <ligand>
        <name>ATP</name>
        <dbReference type="ChEBI" id="CHEBI:30616"/>
    </ligand>
</feature>
<feature type="domain" description="FtsK" evidence="4">
    <location>
        <begin position="183"/>
        <end position="391"/>
    </location>
</feature>
<dbReference type="PANTHER" id="PTHR22683">
    <property type="entry name" value="SPORULATION PROTEIN RELATED"/>
    <property type="match status" value="1"/>
</dbReference>
<organism evidence="5 6">
    <name type="scientific">Actinocorallia libanotica</name>
    <dbReference type="NCBI Taxonomy" id="46162"/>
    <lineage>
        <taxon>Bacteria</taxon>
        <taxon>Bacillati</taxon>
        <taxon>Actinomycetota</taxon>
        <taxon>Actinomycetes</taxon>
        <taxon>Streptosporangiales</taxon>
        <taxon>Thermomonosporaceae</taxon>
        <taxon>Actinocorallia</taxon>
    </lineage>
</organism>
<name>A0ABN1Q378_9ACTN</name>
<evidence type="ECO:0000313" key="5">
    <source>
        <dbReference type="EMBL" id="GAA0936398.1"/>
    </source>
</evidence>
<evidence type="ECO:0000256" key="3">
    <source>
        <dbReference type="PROSITE-ProRule" id="PRU00289"/>
    </source>
</evidence>
<keyword evidence="1 3" id="KW-0547">Nucleotide-binding</keyword>
<dbReference type="EMBL" id="BAAAHH010000001">
    <property type="protein sequence ID" value="GAA0936398.1"/>
    <property type="molecule type" value="Genomic_DNA"/>
</dbReference>
<dbReference type="InterPro" id="IPR002543">
    <property type="entry name" value="FtsK_dom"/>
</dbReference>
<protein>
    <submittedName>
        <fullName evidence="5">FtsK/SpoIIIE domain-containing protein</fullName>
    </submittedName>
</protein>
<evidence type="ECO:0000256" key="1">
    <source>
        <dbReference type="ARBA" id="ARBA00022741"/>
    </source>
</evidence>
<reference evidence="5 6" key="1">
    <citation type="journal article" date="2019" name="Int. J. Syst. Evol. Microbiol.">
        <title>The Global Catalogue of Microorganisms (GCM) 10K type strain sequencing project: providing services to taxonomists for standard genome sequencing and annotation.</title>
        <authorList>
            <consortium name="The Broad Institute Genomics Platform"/>
            <consortium name="The Broad Institute Genome Sequencing Center for Infectious Disease"/>
            <person name="Wu L."/>
            <person name="Ma J."/>
        </authorList>
    </citation>
    <scope>NUCLEOTIDE SEQUENCE [LARGE SCALE GENOMIC DNA]</scope>
    <source>
        <strain evidence="5 6">JCM 10696</strain>
    </source>
</reference>